<dbReference type="RefSeq" id="WP_190695811.1">
    <property type="nucleotide sequence ID" value="NZ_JAMPKX010000002.1"/>
</dbReference>
<keyword evidence="2" id="KW-1185">Reference proteome</keyword>
<sequence>MNRLIASFLSAVRQSLGKRLGISICLGIALVTAITVLGSSRLAPVLATVAEAPRLVPAILNGSPVSVLYVTRSSDTVLARCYPGFEPSLTLRAMGSNAEQMEGVLTCVSRQ</sequence>
<protein>
    <submittedName>
        <fullName evidence="1">Uncharacterized protein</fullName>
    </submittedName>
</protein>
<comment type="caution">
    <text evidence="1">The sequence shown here is derived from an EMBL/GenBank/DDBJ whole genome shotgun (WGS) entry which is preliminary data.</text>
</comment>
<gene>
    <name evidence="1" type="ORF">NC992_05710</name>
</gene>
<dbReference type="Proteomes" id="UP001482513">
    <property type="component" value="Unassembled WGS sequence"/>
</dbReference>
<name>A0ABV0K0W2_9CYAN</name>
<organism evidence="1 2">
    <name type="scientific">Leptolyngbya subtilissima DQ-A4</name>
    <dbReference type="NCBI Taxonomy" id="2933933"/>
    <lineage>
        <taxon>Bacteria</taxon>
        <taxon>Bacillati</taxon>
        <taxon>Cyanobacteriota</taxon>
        <taxon>Cyanophyceae</taxon>
        <taxon>Leptolyngbyales</taxon>
        <taxon>Leptolyngbyaceae</taxon>
        <taxon>Leptolyngbya group</taxon>
        <taxon>Leptolyngbya</taxon>
    </lineage>
</organism>
<evidence type="ECO:0000313" key="1">
    <source>
        <dbReference type="EMBL" id="MEP0946362.1"/>
    </source>
</evidence>
<dbReference type="EMBL" id="JAMPKX010000002">
    <property type="protein sequence ID" value="MEP0946362.1"/>
    <property type="molecule type" value="Genomic_DNA"/>
</dbReference>
<reference evidence="1 2" key="1">
    <citation type="submission" date="2022-04" db="EMBL/GenBank/DDBJ databases">
        <title>Positive selection, recombination, and allopatry shape intraspecific diversity of widespread and dominant cyanobacteria.</title>
        <authorList>
            <person name="Wei J."/>
            <person name="Shu W."/>
            <person name="Hu C."/>
        </authorList>
    </citation>
    <scope>NUCLEOTIDE SEQUENCE [LARGE SCALE GENOMIC DNA]</scope>
    <source>
        <strain evidence="1 2">DQ-A4</strain>
    </source>
</reference>
<accession>A0ABV0K0W2</accession>
<proteinExistence type="predicted"/>
<evidence type="ECO:0000313" key="2">
    <source>
        <dbReference type="Proteomes" id="UP001482513"/>
    </source>
</evidence>